<evidence type="ECO:0000313" key="1">
    <source>
        <dbReference type="EMBL" id="KKJ77348.1"/>
    </source>
</evidence>
<accession>A0A0M2RCQ2</accession>
<evidence type="ECO:0000313" key="2">
    <source>
        <dbReference type="Proteomes" id="UP000034491"/>
    </source>
</evidence>
<dbReference type="EMBL" id="LANI01000004">
    <property type="protein sequence ID" value="KKJ77348.1"/>
    <property type="molecule type" value="Genomic_DNA"/>
</dbReference>
<dbReference type="Proteomes" id="UP000034491">
    <property type="component" value="Unassembled WGS sequence"/>
</dbReference>
<comment type="caution">
    <text evidence="1">The sequence shown here is derived from an EMBL/GenBank/DDBJ whole genome shotgun (WGS) entry which is preliminary data.</text>
</comment>
<gene>
    <name evidence="1" type="ORF">WH95_06435</name>
</gene>
<reference evidence="1 2" key="1">
    <citation type="submission" date="2015-03" db="EMBL/GenBank/DDBJ databases">
        <title>Genome sequence of Kiloniella sp. P1-1, isolated from the gut microflora of Pacific white shrimp, Penaeus vannamei.</title>
        <authorList>
            <person name="Shao Z."/>
            <person name="Wang L."/>
            <person name="Li X."/>
        </authorList>
    </citation>
    <scope>NUCLEOTIDE SEQUENCE [LARGE SCALE GENOMIC DNA]</scope>
    <source>
        <strain evidence="1 2">P1-1</strain>
    </source>
</reference>
<dbReference type="AlphaFoldDB" id="A0A0M2RCQ2"/>
<organism evidence="1 2">
    <name type="scientific">Kiloniella litopenaei</name>
    <dbReference type="NCBI Taxonomy" id="1549748"/>
    <lineage>
        <taxon>Bacteria</taxon>
        <taxon>Pseudomonadati</taxon>
        <taxon>Pseudomonadota</taxon>
        <taxon>Alphaproteobacteria</taxon>
        <taxon>Rhodospirillales</taxon>
        <taxon>Kiloniellaceae</taxon>
        <taxon>Kiloniella</taxon>
    </lineage>
</organism>
<keyword evidence="2" id="KW-1185">Reference proteome</keyword>
<name>A0A0M2RCQ2_9PROT</name>
<sequence>MKMKIYGYSEESENLNRMKEVSLLCNSNDLELIIQFLKYTQNQLKEHGKDFGHEHFRDWLKQENIDFVGSDIIIVGE</sequence>
<protein>
    <submittedName>
        <fullName evidence="1">Uncharacterized protein</fullName>
    </submittedName>
</protein>
<dbReference type="STRING" id="1549748.WH95_06435"/>
<proteinExistence type="predicted"/>